<feature type="compositionally biased region" description="Basic and acidic residues" evidence="6">
    <location>
        <begin position="1682"/>
        <end position="1701"/>
    </location>
</feature>
<evidence type="ECO:0000256" key="6">
    <source>
        <dbReference type="SAM" id="MobiDB-lite"/>
    </source>
</evidence>
<feature type="domain" description="RRM" evidence="7">
    <location>
        <begin position="872"/>
        <end position="949"/>
    </location>
</feature>
<organism evidence="8">
    <name type="scientific">Notodromas monacha</name>
    <dbReference type="NCBI Taxonomy" id="399045"/>
    <lineage>
        <taxon>Eukaryota</taxon>
        <taxon>Metazoa</taxon>
        <taxon>Ecdysozoa</taxon>
        <taxon>Arthropoda</taxon>
        <taxon>Crustacea</taxon>
        <taxon>Oligostraca</taxon>
        <taxon>Ostracoda</taxon>
        <taxon>Podocopa</taxon>
        <taxon>Podocopida</taxon>
        <taxon>Cypridocopina</taxon>
        <taxon>Cypridoidea</taxon>
        <taxon>Cyprididae</taxon>
        <taxon>Notodromas</taxon>
    </lineage>
</organism>
<keyword evidence="9" id="KW-1185">Reference proteome</keyword>
<feature type="domain" description="RRM" evidence="7">
    <location>
        <begin position="1584"/>
        <end position="1664"/>
    </location>
</feature>
<feature type="compositionally biased region" description="Basic and acidic residues" evidence="6">
    <location>
        <begin position="419"/>
        <end position="439"/>
    </location>
</feature>
<feature type="region of interest" description="Disordered" evidence="6">
    <location>
        <begin position="957"/>
        <end position="980"/>
    </location>
</feature>
<comment type="similarity">
    <text evidence="2">Belongs to the THOC5 family.</text>
</comment>
<proteinExistence type="inferred from homology"/>
<feature type="domain" description="RRM" evidence="7">
    <location>
        <begin position="1375"/>
        <end position="1450"/>
    </location>
</feature>
<comment type="subcellular location">
    <subcellularLocation>
        <location evidence="1">Nucleus</location>
    </subcellularLocation>
</comment>
<feature type="compositionally biased region" description="Acidic residues" evidence="6">
    <location>
        <begin position="440"/>
        <end position="452"/>
    </location>
</feature>
<reference evidence="8" key="1">
    <citation type="submission" date="2020-11" db="EMBL/GenBank/DDBJ databases">
        <authorList>
            <person name="Tran Van P."/>
        </authorList>
    </citation>
    <scope>NUCLEOTIDE SEQUENCE</scope>
</reference>
<dbReference type="PANTHER" id="PTHR10352">
    <property type="entry name" value="EUKARYOTIC TRANSLATION INITIATION FACTOR 3 SUBUNIT G"/>
    <property type="match status" value="1"/>
</dbReference>
<dbReference type="GO" id="GO:0005634">
    <property type="term" value="C:nucleus"/>
    <property type="evidence" value="ECO:0007669"/>
    <property type="project" value="UniProtKB-SubCell"/>
</dbReference>
<evidence type="ECO:0000256" key="2">
    <source>
        <dbReference type="ARBA" id="ARBA00008044"/>
    </source>
</evidence>
<keyword evidence="3 5" id="KW-0694">RNA-binding</keyword>
<keyword evidence="4" id="KW-0539">Nucleus</keyword>
<dbReference type="SUPFAM" id="SSF54928">
    <property type="entry name" value="RNA-binding domain, RBD"/>
    <property type="match status" value="5"/>
</dbReference>
<feature type="compositionally biased region" description="Basic and acidic residues" evidence="6">
    <location>
        <begin position="480"/>
        <end position="494"/>
    </location>
</feature>
<feature type="compositionally biased region" description="Basic and acidic residues" evidence="6">
    <location>
        <begin position="367"/>
        <end position="382"/>
    </location>
</feature>
<name>A0A7R9GBR1_9CRUS</name>
<dbReference type="SMART" id="SM00361">
    <property type="entry name" value="RRM_1"/>
    <property type="match status" value="2"/>
</dbReference>
<dbReference type="Pfam" id="PF09766">
    <property type="entry name" value="FmiP_Thoc5"/>
    <property type="match status" value="2"/>
</dbReference>
<dbReference type="InterPro" id="IPR003954">
    <property type="entry name" value="RRM_euk-type"/>
</dbReference>
<accession>A0A7R9GBR1</accession>
<dbReference type="InterPro" id="IPR035979">
    <property type="entry name" value="RBD_domain_sf"/>
</dbReference>
<feature type="region of interest" description="Disordered" evidence="6">
    <location>
        <begin position="1680"/>
        <end position="1711"/>
    </location>
</feature>
<evidence type="ECO:0000313" key="8">
    <source>
        <dbReference type="EMBL" id="CAD7275171.1"/>
    </source>
</evidence>
<evidence type="ECO:0000256" key="4">
    <source>
        <dbReference type="ARBA" id="ARBA00023242"/>
    </source>
</evidence>
<dbReference type="GO" id="GO:0003723">
    <property type="term" value="F:RNA binding"/>
    <property type="evidence" value="ECO:0007669"/>
    <property type="project" value="UniProtKB-UniRule"/>
</dbReference>
<dbReference type="InterPro" id="IPR012677">
    <property type="entry name" value="Nucleotide-bd_a/b_plait_sf"/>
</dbReference>
<feature type="compositionally biased region" description="Basic and acidic residues" evidence="6">
    <location>
        <begin position="458"/>
        <end position="470"/>
    </location>
</feature>
<feature type="compositionally biased region" description="Basic and acidic residues" evidence="6">
    <location>
        <begin position="1067"/>
        <end position="1076"/>
    </location>
</feature>
<feature type="region of interest" description="Disordered" evidence="6">
    <location>
        <begin position="367"/>
        <end position="494"/>
    </location>
</feature>
<sequence length="1711" mass="193982">MATRSTEKGKLRLKGRKITITPEEEPATKKITRDSDLGIDKVLVTIGDSREVKTEPGVDHQLSMKIVSLSSFGSGFEGPIKDKLPDELVVAETWMASPKADRQASCRLLLKSIEAIRLRKESNTADDSWKAAMIRQILDGVVNLRTMNRYQKLCLNSTREAAKNARLLADKLQYKYQNCVAEANYVRREVGMCNKFRSLDEEMNLMPVEEFLRNAPESLRPEGIEKNPHELQLARLQYELQLREELSKQCEMERESEKKFKLEIKTMEETIRGFLPVVDNVLESCKQFGQLFPESEKVFKGIELEEKSRALPAPLHAIFSKFFSYEEVCRSSLTITIYGDMDAALALEEHDPWKHLAVIPPLESELEELHSDSDDGRDRSESSDEEDEDDEEDDDDDEDERQEWIEPSAKSNADEETEVAAKEDRERLENNTESEAVKMEEDEEQEEEEEVEAAASSRSKETNARRGRDSSRKRKKEKRRDKEALRRRRQDELEEKRKIACTAHPLSLTVHLHVGDKSSLVMHFHYYPYFNIITIKANIDNQDPRAASSRHASKALSNKWLVSELFNLGEEECDPFKTWHITPTFLHRAKRLKISRRIFSTRIDGRDIGYPLWWVNVWAGLRPLEPVDVVGKWTADETGSSEGKEDEEEAAAAAVVEETFVKEEDAKKKRDVNWTSKLETDNLLTRLRQRIGARMILTSELALIEEFANKNKKYLESGSDSGSKPEVGIIKSSQTLFPLTGPISLLTSWKYVSDGDKTEFYDQSEEDGGEPRKEANSLQFTGVITRDAATLNFLVSLNSNYPRQLPKFQIIVDKESKRNARNDLDIRDMEREMNYFWVKEVRREKQLLFCSVQKLAVLFDVYLETRFRGFSRTYNYSRLSKSATEERLASIFEPFGQVTNVQLKYTKEGKFRQFAFIGFKTPDSVAEAIKKLDKTFLEGNKLAVEVCKKLGETQPRRKPFTERFHDDESKTKGVPKNGKKENGVKLIASKIQKNDPNYQEFLALHSKGSIRENGQIDEEGEETFPSSNEIQEEEEGGENAADEADMDYLASKKTKKSGTAALASEGPADKSVEPKAKPSSVHRKYGVLPTVKIRGLPYTIKKGALKQFLRPAVVFHVRIPLHQKGMAFATFKSEEEANKALAKHRTFLGEHRISITRNEVKEMLLAKEDKYEKFKELEAKLAAEEEPVGESGRLFIRNLSYSATEEDLEALFTPFGQVTEINLPVNKTTRRILGFAFISFLFPEHAVKALQDLDGTAFQGRLLHILPSKEARQKTSGDGKEFKEKKKEVVVGKASTWNALFVDANAVAEIMADRYRVSKKAVLDPGDRGDTSAAVRTALGETQIVEETRKFLVDNGVCLDAFSLEEGHVRKRSKRIILVKNLPAATDSDAVKKRFGKFGVVEQVILPPTGTTAIVAMENATEAKAAFEALANKVLKRDSKLPMYLEWAPKDVLVARQVPKVEDDVLDQATENSSTIFVKNLNFKTDDEALHNHFRKCGRIVSATVSKHFNPKQGKNASNEPLSLGYGFVHFEARNSAMKALKELQGSSLDDRVLKLKLSKKTRNDAGDAEDGKPAAKPVEMDAPKILVRNIPFQANRKEITDLFKTFGEVIAVRLPKKPGLQGEHRGFGFVHFTTTEAAERALEALRHSTHLYGRRLVLEWAKGEDTVEDIRKRTAAQFHGESAEKTLKKKKFGESLESKRPNNAGSDDDS</sequence>
<dbReference type="CDD" id="cd12318">
    <property type="entry name" value="RRM5_RBM19_like"/>
    <property type="match status" value="1"/>
</dbReference>
<feature type="region of interest" description="Disordered" evidence="6">
    <location>
        <begin position="1059"/>
        <end position="1080"/>
    </location>
</feature>
<dbReference type="SMART" id="SM00360">
    <property type="entry name" value="RRM"/>
    <property type="match status" value="6"/>
</dbReference>
<dbReference type="EMBL" id="CAJPEX010000366">
    <property type="protein sequence ID" value="CAG0915323.1"/>
    <property type="molecule type" value="Genomic_DNA"/>
</dbReference>
<dbReference type="Pfam" id="PF00076">
    <property type="entry name" value="RRM_1"/>
    <property type="match status" value="6"/>
</dbReference>
<dbReference type="InterPro" id="IPR034423">
    <property type="entry name" value="RBM19_RRM5"/>
</dbReference>
<evidence type="ECO:0000313" key="9">
    <source>
        <dbReference type="Proteomes" id="UP000678499"/>
    </source>
</evidence>
<dbReference type="OrthoDB" id="439639at2759"/>
<dbReference type="Proteomes" id="UP000678499">
    <property type="component" value="Unassembled WGS sequence"/>
</dbReference>
<feature type="region of interest" description="Disordered" evidence="6">
    <location>
        <begin position="1017"/>
        <end position="1043"/>
    </location>
</feature>
<feature type="domain" description="RRM" evidence="7">
    <location>
        <begin position="1474"/>
        <end position="1561"/>
    </location>
</feature>
<feature type="compositionally biased region" description="Acidic residues" evidence="6">
    <location>
        <begin position="383"/>
        <end position="401"/>
    </location>
</feature>
<feature type="compositionally biased region" description="Basic and acidic residues" evidence="6">
    <location>
        <begin position="957"/>
        <end position="971"/>
    </location>
</feature>
<evidence type="ECO:0000256" key="5">
    <source>
        <dbReference type="PROSITE-ProRule" id="PRU00176"/>
    </source>
</evidence>
<dbReference type="EMBL" id="OA882403">
    <property type="protein sequence ID" value="CAD7275171.1"/>
    <property type="molecule type" value="Genomic_DNA"/>
</dbReference>
<feature type="domain" description="RRM" evidence="7">
    <location>
        <begin position="1089"/>
        <end position="1160"/>
    </location>
</feature>
<dbReference type="PROSITE" id="PS50102">
    <property type="entry name" value="RRM"/>
    <property type="match status" value="6"/>
</dbReference>
<dbReference type="Gene3D" id="3.30.70.330">
    <property type="match status" value="6"/>
</dbReference>
<evidence type="ECO:0000256" key="3">
    <source>
        <dbReference type="ARBA" id="ARBA00022884"/>
    </source>
</evidence>
<feature type="domain" description="RRM" evidence="7">
    <location>
        <begin position="1192"/>
        <end position="1270"/>
    </location>
</feature>
<feature type="compositionally biased region" description="Polar residues" evidence="6">
    <location>
        <begin position="1702"/>
        <end position="1711"/>
    </location>
</feature>
<protein>
    <recommendedName>
        <fullName evidence="7">RRM domain-containing protein</fullName>
    </recommendedName>
</protein>
<dbReference type="InterPro" id="IPR000504">
    <property type="entry name" value="RRM_dom"/>
</dbReference>
<gene>
    <name evidence="8" type="ORF">NMOB1V02_LOCUS2971</name>
</gene>
<evidence type="ECO:0000256" key="1">
    <source>
        <dbReference type="ARBA" id="ARBA00004123"/>
    </source>
</evidence>
<dbReference type="InterPro" id="IPR019163">
    <property type="entry name" value="THO_Thoc5"/>
</dbReference>
<evidence type="ECO:0000259" key="7">
    <source>
        <dbReference type="PROSITE" id="PS50102"/>
    </source>
</evidence>
<feature type="compositionally biased region" description="Acidic residues" evidence="6">
    <location>
        <begin position="1030"/>
        <end position="1043"/>
    </location>
</feature>